<dbReference type="GO" id="GO:0005829">
    <property type="term" value="C:cytosol"/>
    <property type="evidence" value="ECO:0007669"/>
    <property type="project" value="TreeGrafter"/>
</dbReference>
<reference evidence="1" key="1">
    <citation type="submission" date="2020-04" db="EMBL/GenBank/DDBJ databases">
        <authorList>
            <person name="Alioto T."/>
            <person name="Alioto T."/>
            <person name="Gomez Garrido J."/>
        </authorList>
    </citation>
    <scope>NUCLEOTIDE SEQUENCE</scope>
    <source>
        <strain evidence="1">A484AB</strain>
    </source>
</reference>
<organism evidence="1 2">
    <name type="scientific">Paramuricea clavata</name>
    <name type="common">Red gorgonian</name>
    <name type="synonym">Violescent sea-whip</name>
    <dbReference type="NCBI Taxonomy" id="317549"/>
    <lineage>
        <taxon>Eukaryota</taxon>
        <taxon>Metazoa</taxon>
        <taxon>Cnidaria</taxon>
        <taxon>Anthozoa</taxon>
        <taxon>Octocorallia</taxon>
        <taxon>Malacalcyonacea</taxon>
        <taxon>Plexauridae</taxon>
        <taxon>Paramuricea</taxon>
    </lineage>
</organism>
<proteinExistence type="predicted"/>
<sequence>MNFVHSKSQECTKSKLDLFSVPPTQTSLEKGRWIDHQPVSSVADGGSITFLSPGTEDYVDLAKTILVVRAKVTKANGANLDADEKVGVVNNFLHSMFKQVDVFLKEKQVTQATGTYAYRPYLETLLNYGFSAKDSQLTAALFYKDTAGTMDIANPTTAGDAGNVGLRARYVFSKTSGIIEMAGPIFSDVFMTERLLLSYVDLKVILNRSSNEFCLMASEDDVDFRVKLTDAYLKIRKVKVSPSISVAHEITLKKGPAIYPIRRVECKSFIVSAGNPSLRKDNMFNGLVPKMFVFGLVESEAFNGAFKKNPYNFQHFNVSSIGITVNGEEMPFKPLKLSFGANPRYIEAFSTLFSVYYNTGNDISREEFLKKRYLRLFWLDEHFSNNAWLEQDPVTSKKFCGVFPSDKLPQTIDRYPCGFVANTDPSSEPGTHWIAFYFPSEQKEEFFDSYGQAPDYYRDSFGDFLDKHSYAWDFNRRKLQSAWSALTTLTDDKKRWIVSGIALNNVLVPSIRPILDKKIRKEYDDSFAHPPYSPTHKGMHYENINANDLKKLKPLRYPWYNYSTFDYKVTSHVDFGKLFLQIHMAKFNAFDETCDAFAVLSLVGGIPVFPPALQTAANVVREGRNAWAHCKFTEWDERNFRKRFDDMKQLVTEVGLSLADESKVLADLKDWEDK</sequence>
<evidence type="ECO:0000313" key="2">
    <source>
        <dbReference type="Proteomes" id="UP001152795"/>
    </source>
</evidence>
<dbReference type="GO" id="GO:0004748">
    <property type="term" value="F:ribonucleoside-diphosphate reductase activity, thioredoxin disulfide as acceptor"/>
    <property type="evidence" value="ECO:0007669"/>
    <property type="project" value="TreeGrafter"/>
</dbReference>
<dbReference type="AlphaFoldDB" id="A0A7D9EHL1"/>
<dbReference type="EMBL" id="CACRXK020006531">
    <property type="protein sequence ID" value="CAB4009665.1"/>
    <property type="molecule type" value="Genomic_DNA"/>
</dbReference>
<evidence type="ECO:0000313" key="1">
    <source>
        <dbReference type="EMBL" id="CAB4009665.1"/>
    </source>
</evidence>
<dbReference type="PANTHER" id="PTHR23409:SF21">
    <property type="entry name" value="CAPSID PROTEIN"/>
    <property type="match status" value="1"/>
</dbReference>
<accession>A0A7D9EHL1</accession>
<dbReference type="Gene3D" id="3.40.395.10">
    <property type="entry name" value="Adenoviral Proteinase, Chain A"/>
    <property type="match status" value="1"/>
</dbReference>
<protein>
    <submittedName>
        <fullName evidence="1">Uncharacterized protein F54H12.2-like, partial</fullName>
    </submittedName>
</protein>
<gene>
    <name evidence="1" type="ORF">PACLA_8A078501</name>
</gene>
<feature type="non-terminal residue" evidence="1">
    <location>
        <position position="1"/>
    </location>
</feature>
<name>A0A7D9EHL1_PARCT</name>
<dbReference type="OrthoDB" id="5973216at2759"/>
<comment type="caution">
    <text evidence="1">The sequence shown here is derived from an EMBL/GenBank/DDBJ whole genome shotgun (WGS) entry which is preliminary data.</text>
</comment>
<dbReference type="PANTHER" id="PTHR23409">
    <property type="entry name" value="RIBONUCLEOSIDE-DIPHOSPHATE REDUCTASE SMALL CHAIN"/>
    <property type="match status" value="1"/>
</dbReference>
<keyword evidence="2" id="KW-1185">Reference proteome</keyword>
<dbReference type="InterPro" id="IPR000358">
    <property type="entry name" value="RNR_small_fam"/>
</dbReference>
<dbReference type="GO" id="GO:0009263">
    <property type="term" value="P:deoxyribonucleotide biosynthetic process"/>
    <property type="evidence" value="ECO:0007669"/>
    <property type="project" value="InterPro"/>
</dbReference>
<dbReference type="Proteomes" id="UP001152795">
    <property type="component" value="Unassembled WGS sequence"/>
</dbReference>